<dbReference type="Proteomes" id="UP000708208">
    <property type="component" value="Unassembled WGS sequence"/>
</dbReference>
<accession>A0A8J2PWM3</accession>
<protein>
    <submittedName>
        <fullName evidence="1">Uncharacterized protein</fullName>
    </submittedName>
</protein>
<gene>
    <name evidence="1" type="ORF">AFUS01_LOCUS45277</name>
</gene>
<reference evidence="1" key="1">
    <citation type="submission" date="2021-06" db="EMBL/GenBank/DDBJ databases">
        <authorList>
            <person name="Hodson N. C."/>
            <person name="Mongue J. A."/>
            <person name="Jaron S. K."/>
        </authorList>
    </citation>
    <scope>NUCLEOTIDE SEQUENCE</scope>
</reference>
<evidence type="ECO:0000313" key="1">
    <source>
        <dbReference type="EMBL" id="CAG7835979.1"/>
    </source>
</evidence>
<sequence length="479" mass="55109">MRKAKAAFPQYSKLHLSPSESGTPGNHQNITALYEGHLGGPTESKFIWEKVERLKIENYDHNIEGSILSKCKGILTSAEFIGLTSLNNIYLILVHCPNLRQLVFNNVVLQYFESYLRYPVIKVNKLSEIVFQGEGKLTVEELQVLDFFHLRMRFKSLEAICFQTNTIEFDPSVRRKPGSYTDADANLNIFHTFIADYETRIKVLELNRADLQLIKNEGRSSSKFASRVVLKMDLNTLIANMGTVGFEKILISQRKLKVLHCYNTRQIAPRLFDQLSLSVEICQNFLQEIRLTYKFIDPPARASSSSVSVSKSQVSFSSRSRSKSKLGKMLPVPHDLCTYKSCRHLKKLNIDISMADYPDKTYIHPGELQNLTCIPDSISTLILRFDIISPRQMHDVTRKFSTMLRLKYFIFHGSPEHSYKVPMSWVQTLIKLPNLEIFELHFCQINQDSIDLLFSTTPSLRLKLEFTPASCIYWKNPVF</sequence>
<dbReference type="AlphaFoldDB" id="A0A8J2PWM3"/>
<organism evidence="1 2">
    <name type="scientific">Allacma fusca</name>
    <dbReference type="NCBI Taxonomy" id="39272"/>
    <lineage>
        <taxon>Eukaryota</taxon>
        <taxon>Metazoa</taxon>
        <taxon>Ecdysozoa</taxon>
        <taxon>Arthropoda</taxon>
        <taxon>Hexapoda</taxon>
        <taxon>Collembola</taxon>
        <taxon>Symphypleona</taxon>
        <taxon>Sminthuridae</taxon>
        <taxon>Allacma</taxon>
    </lineage>
</organism>
<dbReference type="EMBL" id="CAJVCH010570828">
    <property type="protein sequence ID" value="CAG7835979.1"/>
    <property type="molecule type" value="Genomic_DNA"/>
</dbReference>
<comment type="caution">
    <text evidence="1">The sequence shown here is derived from an EMBL/GenBank/DDBJ whole genome shotgun (WGS) entry which is preliminary data.</text>
</comment>
<keyword evidence="2" id="KW-1185">Reference proteome</keyword>
<proteinExistence type="predicted"/>
<evidence type="ECO:0000313" key="2">
    <source>
        <dbReference type="Proteomes" id="UP000708208"/>
    </source>
</evidence>
<name>A0A8J2PWM3_9HEXA</name>